<evidence type="ECO:0008006" key="5">
    <source>
        <dbReference type="Google" id="ProtNLM"/>
    </source>
</evidence>
<organism evidence="3 4">
    <name type="scientific">Rubritalea squalenifaciens DSM 18772</name>
    <dbReference type="NCBI Taxonomy" id="1123071"/>
    <lineage>
        <taxon>Bacteria</taxon>
        <taxon>Pseudomonadati</taxon>
        <taxon>Verrucomicrobiota</taxon>
        <taxon>Verrucomicrobiia</taxon>
        <taxon>Verrucomicrobiales</taxon>
        <taxon>Rubritaleaceae</taxon>
        <taxon>Rubritalea</taxon>
    </lineage>
</organism>
<feature type="transmembrane region" description="Helical" evidence="2">
    <location>
        <begin position="20"/>
        <end position="41"/>
    </location>
</feature>
<proteinExistence type="predicted"/>
<evidence type="ECO:0000256" key="1">
    <source>
        <dbReference type="SAM" id="MobiDB-lite"/>
    </source>
</evidence>
<keyword evidence="2" id="KW-0472">Membrane</keyword>
<evidence type="ECO:0000256" key="2">
    <source>
        <dbReference type="SAM" id="Phobius"/>
    </source>
</evidence>
<gene>
    <name evidence="3" type="ORF">SAMN02745181_3175</name>
</gene>
<dbReference type="RefSeq" id="WP_143184722.1">
    <property type="nucleotide sequence ID" value="NZ_FQYR01000005.1"/>
</dbReference>
<protein>
    <recommendedName>
        <fullName evidence="5">Verru_Chthon cassette protein A</fullName>
    </recommendedName>
</protein>
<evidence type="ECO:0000313" key="4">
    <source>
        <dbReference type="Proteomes" id="UP000184510"/>
    </source>
</evidence>
<accession>A0A1M6PFL0</accession>
<dbReference type="STRING" id="1123071.SAMN02745181_3175"/>
<keyword evidence="4" id="KW-1185">Reference proteome</keyword>
<reference evidence="3 4" key="1">
    <citation type="submission" date="2016-11" db="EMBL/GenBank/DDBJ databases">
        <authorList>
            <person name="Jaros S."/>
            <person name="Januszkiewicz K."/>
            <person name="Wedrychowicz H."/>
        </authorList>
    </citation>
    <scope>NUCLEOTIDE SEQUENCE [LARGE SCALE GENOMIC DNA]</scope>
    <source>
        <strain evidence="3 4">DSM 18772</strain>
    </source>
</reference>
<dbReference type="EMBL" id="FQYR01000005">
    <property type="protein sequence ID" value="SHK06704.1"/>
    <property type="molecule type" value="Genomic_DNA"/>
</dbReference>
<dbReference type="Proteomes" id="UP000184510">
    <property type="component" value="Unassembled WGS sequence"/>
</dbReference>
<feature type="region of interest" description="Disordered" evidence="1">
    <location>
        <begin position="238"/>
        <end position="259"/>
    </location>
</feature>
<name>A0A1M6PFL0_9BACT</name>
<dbReference type="InParanoid" id="A0A1M6PFL0"/>
<keyword evidence="2" id="KW-0812">Transmembrane</keyword>
<evidence type="ECO:0000313" key="3">
    <source>
        <dbReference type="EMBL" id="SHK06704.1"/>
    </source>
</evidence>
<feature type="region of interest" description="Disordered" evidence="1">
    <location>
        <begin position="926"/>
        <end position="951"/>
    </location>
</feature>
<sequence>MKTQPIIKTKIDSMAPRGFALVSAMTVMILLVVVALGVMSLSSSTSRQSSYDKHAAVAEANARMALTIALNKLQSYAGPDQRVTANAQILSERESVRHPHWVGAWKTTVEENGVEYPVVGKRSDDGSGNLYQNKYLYTDVRQNMSSWRNDLLQGWLVSQRPQQGDSKQLHTQELDPEDPMNLRIVGEGTLGDKAPDSDHVVVEKVLVNATEKQNRGAYAWWVGDNNQKASLNLSLHRDDEDKARQSVAASPKNDPAVIDPQMKDYYPASSSQDQELNETLEKVVSRRSTELANDSQEFFKEHFHAVTDMAPGIHVDVQNGGLKKDLGALLLANPSEASVSFGAPNSAWPNSGFSSSDPIIPGSKHAMVGPNFDMLRSWMKLKDMSFSGYGTSGVARGQTSSQGSGSGNMWLKPHNTWITGASDGYTWSWEKWGQQAPVFHPVVTEARWNWFFTYSSTTGNLRLHILPRVCVWNPFNADMEAEKLVVMIENPFYKDFRGWARHMSFRPSNAAIRSVKAAYKSKDPGLANWNEGNGTIQMLMNEGIFPREQFLCFTLDKATIPAGECLVYSAAPKRKVTDLAGGVKVGEYDANNISTNLLSPISEANKDHFYYDSKATRYRFRNNGLGEPYAPTVTGWKNFNDVRWRNIFRDLYKADPLALLNYAPWITAQSNFRVVLKGVNGSGAVSHNDLINGPQYPTLQMFNGSNGGSNNWGFFTWKYFFGEGYPGSSNRVKVCEGGDDILSNIPKLHVWGAKLLYFDESLSEANAPPLRVNRWGDKDHAVWNQALIGNWNVRSNYTARAPFSPSSAEWYVNSAGPWAQEFVPLLDSSDLPFISSNGFFAKPPMGRSNQFGAASSMVLFDLPQPKFGALSLGAFRHARLSPFSWHPTYVVGHSLAAHGVPSYSTAPPNVTMGPSSDQAATRWDQMNGGKEPFGYGPRTPSKSQPGNSLARVSGRPVVDSAAILQQQDFAVSGVKVEGQGVDVSDEIFLYDIAFEVNQNLWDQFFISSIPMNNGRPSWSPSQGDLLWNSRYALNSNIEMPVERIESRLSSEGAEFAFWNSAYFVKNRGAFNVNSTSVEAWAAFLSGLRGVNRTSRDGSDLESSELTIFARLFSPDEVTAGANGSSPDSASAWAGGRKLSDQEIYLLAEKIVDQVKARGPFLSMADFVNRRLEGSQSGLSGSDTPDSRMGALDAAILAAELNSQFASAPIWETTNNQNSRANQASLELNPARSPREKAWGATGFLMQSDILEPLAPAMTARGDTFTIRAYGESRDEQGKIMAKACLEAVVTRSTEFVAAAPLNETNVDQAVENRATDPVLRLNRSSGSYEPGEIANVNQQFGRRFKVINMRWLPINEL</sequence>
<keyword evidence="2" id="KW-1133">Transmembrane helix</keyword>